<dbReference type="SUPFAM" id="SSF49313">
    <property type="entry name" value="Cadherin-like"/>
    <property type="match status" value="1"/>
</dbReference>
<protein>
    <submittedName>
        <fullName evidence="5">Proprotein convertase P-domain-containing protein</fullName>
    </submittedName>
</protein>
<keyword evidence="2" id="KW-0378">Hydrolase</keyword>
<dbReference type="InterPro" id="IPR015919">
    <property type="entry name" value="Cadherin-like_sf"/>
</dbReference>
<evidence type="ECO:0000313" key="5">
    <source>
        <dbReference type="EMBL" id="MBC6451753.1"/>
    </source>
</evidence>
<evidence type="ECO:0000256" key="3">
    <source>
        <dbReference type="SAM" id="MobiDB-lite"/>
    </source>
</evidence>
<feature type="domain" description="P/Homo B" evidence="4">
    <location>
        <begin position="90"/>
        <end position="218"/>
    </location>
</feature>
<comment type="caution">
    <text evidence="5">The sequence shown here is derived from an EMBL/GenBank/DDBJ whole genome shotgun (WGS) entry which is preliminary data.</text>
</comment>
<name>A0ABR7LG98_9PSEU</name>
<dbReference type="RefSeq" id="WP_187224814.1">
    <property type="nucleotide sequence ID" value="NZ_JABVED010000061.1"/>
</dbReference>
<dbReference type="Gene3D" id="2.60.40.10">
    <property type="entry name" value="Immunoglobulins"/>
    <property type="match status" value="1"/>
</dbReference>
<sequence>TTGVTVTNPGNQSGTVGTAVNKSNTASGGTTPYTWSATGLPAGLSISSSTGTITGTPTTAGTSNVTITATDSSSPAKSGSANFTWTINPTGGGTCSAVTNTTDHTITDNTTIESPVTVSGCTGNASATAKVDVNIVHTYIGDLTVSLIAPDGSAYVLHNKTGAGTDNLNTSYTVNLSGETADGTWKLRVNDSGPGDSGKLDTWTLNTGSTGDGGTCAPAGNGTNVTIADNTTVTSTINLSCSGTASSSSKVDIDIKHTWRGDLV</sequence>
<proteinExistence type="predicted"/>
<dbReference type="Pfam" id="PF01483">
    <property type="entry name" value="P_proprotein"/>
    <property type="match status" value="1"/>
</dbReference>
<dbReference type="SUPFAM" id="SSF49785">
    <property type="entry name" value="Galactose-binding domain-like"/>
    <property type="match status" value="1"/>
</dbReference>
<evidence type="ECO:0000256" key="1">
    <source>
        <dbReference type="ARBA" id="ARBA00022670"/>
    </source>
</evidence>
<organism evidence="5 6">
    <name type="scientific">Actinokineospora xionganensis</name>
    <dbReference type="NCBI Taxonomy" id="2684470"/>
    <lineage>
        <taxon>Bacteria</taxon>
        <taxon>Bacillati</taxon>
        <taxon>Actinomycetota</taxon>
        <taxon>Actinomycetes</taxon>
        <taxon>Pseudonocardiales</taxon>
        <taxon>Pseudonocardiaceae</taxon>
        <taxon>Actinokineospora</taxon>
    </lineage>
</organism>
<feature type="non-terminal residue" evidence="5">
    <location>
        <position position="1"/>
    </location>
</feature>
<dbReference type="Pfam" id="PF05345">
    <property type="entry name" value="He_PIG"/>
    <property type="match status" value="1"/>
</dbReference>
<dbReference type="InterPro" id="IPR002884">
    <property type="entry name" value="P_dom"/>
</dbReference>
<feature type="region of interest" description="Disordered" evidence="3">
    <location>
        <begin position="55"/>
        <end position="80"/>
    </location>
</feature>
<feature type="non-terminal residue" evidence="5">
    <location>
        <position position="264"/>
    </location>
</feature>
<reference evidence="5 6" key="1">
    <citation type="submission" date="2020-06" db="EMBL/GenBank/DDBJ databases">
        <title>Actinokineospora xiongansis sp. nov., isolated from soil of Baiyangdian.</title>
        <authorList>
            <person name="Zhang X."/>
        </authorList>
    </citation>
    <scope>NUCLEOTIDE SEQUENCE [LARGE SCALE GENOMIC DNA]</scope>
    <source>
        <strain evidence="5 6">HBU206404</strain>
    </source>
</reference>
<dbReference type="PROSITE" id="PS51829">
    <property type="entry name" value="P_HOMO_B"/>
    <property type="match status" value="1"/>
</dbReference>
<evidence type="ECO:0000313" key="6">
    <source>
        <dbReference type="Proteomes" id="UP000734823"/>
    </source>
</evidence>
<gene>
    <name evidence="5" type="ORF">GPZ80_31920</name>
</gene>
<dbReference type="Gene3D" id="2.60.120.260">
    <property type="entry name" value="Galactose-binding domain-like"/>
    <property type="match status" value="2"/>
</dbReference>
<dbReference type="InterPro" id="IPR013783">
    <property type="entry name" value="Ig-like_fold"/>
</dbReference>
<evidence type="ECO:0000259" key="4">
    <source>
        <dbReference type="PROSITE" id="PS51829"/>
    </source>
</evidence>
<evidence type="ECO:0000256" key="2">
    <source>
        <dbReference type="ARBA" id="ARBA00022801"/>
    </source>
</evidence>
<feature type="compositionally biased region" description="Polar residues" evidence="3">
    <location>
        <begin position="64"/>
        <end position="80"/>
    </location>
</feature>
<keyword evidence="6" id="KW-1185">Reference proteome</keyword>
<dbReference type="Proteomes" id="UP000734823">
    <property type="component" value="Unassembled WGS sequence"/>
</dbReference>
<feature type="region of interest" description="Disordered" evidence="3">
    <location>
        <begin position="1"/>
        <end position="33"/>
    </location>
</feature>
<dbReference type="InterPro" id="IPR008979">
    <property type="entry name" value="Galactose-bd-like_sf"/>
</dbReference>
<keyword evidence="1" id="KW-0645">Protease</keyword>
<dbReference type="EMBL" id="JABVED010000061">
    <property type="protein sequence ID" value="MBC6451753.1"/>
    <property type="molecule type" value="Genomic_DNA"/>
</dbReference>
<accession>A0ABR7LG98</accession>